<gene>
    <name evidence="2" type="ORF">B0T45_20935</name>
</gene>
<proteinExistence type="predicted"/>
<feature type="region of interest" description="Disordered" evidence="1">
    <location>
        <begin position="1"/>
        <end position="21"/>
    </location>
</feature>
<dbReference type="EMBL" id="MUKV01000042">
    <property type="protein sequence ID" value="OQS32968.1"/>
    <property type="molecule type" value="Genomic_DNA"/>
</dbReference>
<evidence type="ECO:0000313" key="2">
    <source>
        <dbReference type="EMBL" id="OQS32968.1"/>
    </source>
</evidence>
<organism evidence="2 3">
    <name type="scientific">Chromobacterium haemolyticum</name>
    <dbReference type="NCBI Taxonomy" id="394935"/>
    <lineage>
        <taxon>Bacteria</taxon>
        <taxon>Pseudomonadati</taxon>
        <taxon>Pseudomonadota</taxon>
        <taxon>Betaproteobacteria</taxon>
        <taxon>Neisseriales</taxon>
        <taxon>Chromobacteriaceae</taxon>
        <taxon>Chromobacterium</taxon>
    </lineage>
</organism>
<evidence type="ECO:0000313" key="3">
    <source>
        <dbReference type="Proteomes" id="UP000192721"/>
    </source>
</evidence>
<comment type="caution">
    <text evidence="2">The sequence shown here is derived from an EMBL/GenBank/DDBJ whole genome shotgun (WGS) entry which is preliminary data.</text>
</comment>
<dbReference type="AlphaFoldDB" id="A0A1W0CDY7"/>
<sequence length="114" mass="13065">MGEAKRRGSAEERAKQSRERREIPVADLIQELGLPPDSKYMGYVIHNPDQDDYLATIEERSDQTFRAYVRSQETALRFMDYAEACRVAEGITKKTQVGVLFDVGNQLYVAFNED</sequence>
<evidence type="ECO:0000256" key="1">
    <source>
        <dbReference type="SAM" id="MobiDB-lite"/>
    </source>
</evidence>
<reference evidence="2 3" key="1">
    <citation type="submission" date="2017-02" db="EMBL/GenBank/DDBJ databases">
        <title>Chromobacterium haemolyticum H5244.</title>
        <authorList>
            <person name="Gulvik C.A."/>
        </authorList>
    </citation>
    <scope>NUCLEOTIDE SEQUENCE [LARGE SCALE GENOMIC DNA]</scope>
    <source>
        <strain evidence="2 3">H5244</strain>
    </source>
</reference>
<protein>
    <submittedName>
        <fullName evidence="2">Uncharacterized protein</fullName>
    </submittedName>
</protein>
<dbReference type="Proteomes" id="UP000192721">
    <property type="component" value="Unassembled WGS sequence"/>
</dbReference>
<name>A0A1W0CDY7_9NEIS</name>
<accession>A0A1W0CDY7</accession>